<protein>
    <submittedName>
        <fullName evidence="5">3beta-hydroxysteroid dehydrogenase</fullName>
    </submittedName>
</protein>
<proteinExistence type="evidence at transcript level"/>
<dbReference type="GO" id="GO:0016616">
    <property type="term" value="F:oxidoreductase activity, acting on the CH-OH group of donors, NAD or NADP as acceptor"/>
    <property type="evidence" value="ECO:0007669"/>
    <property type="project" value="InterPro"/>
</dbReference>
<feature type="compositionally biased region" description="Basic and acidic residues" evidence="3">
    <location>
        <begin position="46"/>
        <end position="58"/>
    </location>
</feature>
<dbReference type="FunFam" id="3.40.50.720:FF:000495">
    <property type="entry name" value="3 hydroxysteroid dehydrogenase, putative"/>
    <property type="match status" value="1"/>
</dbReference>
<comment type="similarity">
    <text evidence="1">Belongs to the 3-beta-HSD family.</text>
</comment>
<sequence length="433" mass="48017">MSLSEPRVSGRPQAGADGIQPLLGPAGSRLPGGGEAQQLQRQRPRWGSEGRERDREAVAGESLAPGQMGSPSKNQIYLVTGGCGFLGKNLVQMLLKEEPGLAEVRVFDLHLDESMRHLDKVTLIQGDISNLEDVMAAVKGAHLVIHTASLVDVWGRVSPEKITAVNVQGTQNVIEACVTQGTQYLVYTSSMEVVGPNAKGDPFFRGNEDTKYEVVHTEPYPVSKAKAERLVIEANGRPMEGGKQLVTCALRPTGIYGEHHPLMKEFYEKGLSTKRCVIRAIPASTEHGRVYVGNVSWMHLLVARKIQESPSTVSGQVYFCYDDSPYRSYQDFNMEFLGACGFRLLGSRPLLPSCLLRFMALFNSFLQWLLKPLCNYAPILNPYTLAVASTTFTVQTSKAKEHFGYKPFYSWEESRDRTIKWLQEIDAQKDSAK</sequence>
<organism evidence="5">
    <name type="scientific">Eremias argus</name>
    <dbReference type="NCBI Taxonomy" id="118841"/>
    <lineage>
        <taxon>Eukaryota</taxon>
        <taxon>Metazoa</taxon>
        <taxon>Chordata</taxon>
        <taxon>Craniata</taxon>
        <taxon>Vertebrata</taxon>
        <taxon>Euteleostomi</taxon>
        <taxon>Lepidosauria</taxon>
        <taxon>Squamata</taxon>
        <taxon>Bifurcata</taxon>
        <taxon>Unidentata</taxon>
        <taxon>Episquamata</taxon>
        <taxon>Laterata</taxon>
        <taxon>Lacertibaenia</taxon>
        <taxon>Lacertidae</taxon>
        <taxon>Eremias</taxon>
    </lineage>
</organism>
<dbReference type="AlphaFoldDB" id="A0A346ARL0"/>
<evidence type="ECO:0000256" key="2">
    <source>
        <dbReference type="ARBA" id="ARBA00023002"/>
    </source>
</evidence>
<dbReference type="GO" id="GO:0006694">
    <property type="term" value="P:steroid biosynthetic process"/>
    <property type="evidence" value="ECO:0007669"/>
    <property type="project" value="InterPro"/>
</dbReference>
<evidence type="ECO:0000256" key="1">
    <source>
        <dbReference type="ARBA" id="ARBA00009219"/>
    </source>
</evidence>
<dbReference type="SUPFAM" id="SSF51735">
    <property type="entry name" value="NAD(P)-binding Rossmann-fold domains"/>
    <property type="match status" value="1"/>
</dbReference>
<gene>
    <name evidence="5" type="primary">3beta-HSD</name>
</gene>
<dbReference type="PANTHER" id="PTHR43245:SF51">
    <property type="entry name" value="SHORT CHAIN DEHYDROGENASE_REDUCTASE FAMILY 42E, MEMBER 2"/>
    <property type="match status" value="1"/>
</dbReference>
<feature type="domain" description="3-beta hydroxysteroid dehydrogenase/isomerase" evidence="4">
    <location>
        <begin position="78"/>
        <end position="344"/>
    </location>
</feature>
<dbReference type="InterPro" id="IPR036291">
    <property type="entry name" value="NAD(P)-bd_dom_sf"/>
</dbReference>
<feature type="region of interest" description="Disordered" evidence="3">
    <location>
        <begin position="1"/>
        <end position="71"/>
    </location>
</feature>
<dbReference type="EMBL" id="MF919373">
    <property type="protein sequence ID" value="AXL13973.1"/>
    <property type="molecule type" value="mRNA"/>
</dbReference>
<evidence type="ECO:0000259" key="4">
    <source>
        <dbReference type="Pfam" id="PF01073"/>
    </source>
</evidence>
<dbReference type="InterPro" id="IPR050177">
    <property type="entry name" value="Lipid_A_modif_metabolic_enz"/>
</dbReference>
<dbReference type="Pfam" id="PF01073">
    <property type="entry name" value="3Beta_HSD"/>
    <property type="match status" value="1"/>
</dbReference>
<reference evidence="5" key="1">
    <citation type="submission" date="2017-09" db="EMBL/GenBank/DDBJ databases">
        <title>Time-dependent effects of myclobutanil enantiomers on the gonadal system in Mongolia racerunner (Eremias argus).</title>
        <authorList>
            <person name="Zhu F."/>
        </authorList>
    </citation>
    <scope>NUCLEOTIDE SEQUENCE</scope>
    <source>
        <tissue evidence="5">Liver</tissue>
    </source>
</reference>
<accession>A0A346ARL0</accession>
<evidence type="ECO:0000256" key="3">
    <source>
        <dbReference type="SAM" id="MobiDB-lite"/>
    </source>
</evidence>
<dbReference type="Gene3D" id="3.40.50.720">
    <property type="entry name" value="NAD(P)-binding Rossmann-like Domain"/>
    <property type="match status" value="1"/>
</dbReference>
<dbReference type="InterPro" id="IPR002225">
    <property type="entry name" value="3Beta_OHSteriod_DH/Estase"/>
</dbReference>
<dbReference type="PANTHER" id="PTHR43245">
    <property type="entry name" value="BIFUNCTIONAL POLYMYXIN RESISTANCE PROTEIN ARNA"/>
    <property type="match status" value="1"/>
</dbReference>
<evidence type="ECO:0000313" key="5">
    <source>
        <dbReference type="EMBL" id="AXL13973.1"/>
    </source>
</evidence>
<name>A0A346ARL0_9SAUR</name>
<keyword evidence="2" id="KW-0560">Oxidoreductase</keyword>